<dbReference type="Proteomes" id="UP000198784">
    <property type="component" value="Unassembled WGS sequence"/>
</dbReference>
<dbReference type="NCBIfam" id="NF040693">
    <property type="entry name" value="recomb_GmtY"/>
    <property type="match status" value="1"/>
</dbReference>
<proteinExistence type="predicted"/>
<dbReference type="AlphaFoldDB" id="A0A1I5TFT4"/>
<accession>A0A1I5TFT4</accession>
<gene>
    <name evidence="3" type="ORF">SAMN05216190_12020</name>
</gene>
<dbReference type="GO" id="GO:0006310">
    <property type="term" value="P:DNA recombination"/>
    <property type="evidence" value="ECO:0007669"/>
    <property type="project" value="UniProtKB-KW"/>
</dbReference>
<feature type="domain" description="Tyr recombinase" evidence="2">
    <location>
        <begin position="179"/>
        <end position="440"/>
    </location>
</feature>
<dbReference type="CDD" id="cd00397">
    <property type="entry name" value="DNA_BRE_C"/>
    <property type="match status" value="1"/>
</dbReference>
<dbReference type="Gene3D" id="1.10.443.10">
    <property type="entry name" value="Intergrase catalytic core"/>
    <property type="match status" value="1"/>
</dbReference>
<reference evidence="4" key="1">
    <citation type="submission" date="2016-10" db="EMBL/GenBank/DDBJ databases">
        <authorList>
            <person name="Varghese N."/>
            <person name="Submissions S."/>
        </authorList>
    </citation>
    <scope>NUCLEOTIDE SEQUENCE [LARGE SCALE GENOMIC DNA]</scope>
    <source>
        <strain evidence="4">DSM 17834</strain>
    </source>
</reference>
<dbReference type="STRING" id="289003.SAMN05216190_12020"/>
<evidence type="ECO:0000259" key="2">
    <source>
        <dbReference type="PROSITE" id="PS51898"/>
    </source>
</evidence>
<keyword evidence="1" id="KW-0233">DNA recombination</keyword>
<evidence type="ECO:0000313" key="3">
    <source>
        <dbReference type="EMBL" id="SFP81885.1"/>
    </source>
</evidence>
<dbReference type="SUPFAM" id="SSF56349">
    <property type="entry name" value="DNA breaking-rejoining enzymes"/>
    <property type="match status" value="1"/>
</dbReference>
<dbReference type="GO" id="GO:0015074">
    <property type="term" value="P:DNA integration"/>
    <property type="evidence" value="ECO:0007669"/>
    <property type="project" value="InterPro"/>
</dbReference>
<dbReference type="InterPro" id="IPR013762">
    <property type="entry name" value="Integrase-like_cat_sf"/>
</dbReference>
<dbReference type="GO" id="GO:0003677">
    <property type="term" value="F:DNA binding"/>
    <property type="evidence" value="ECO:0007669"/>
    <property type="project" value="InterPro"/>
</dbReference>
<sequence length="489" mass="55781">MPAVDTYAKVVVDDSGFRSEIPVLLTEKGVVQPLLDYLLNKQTERGQHWQRHVVSAAKMLLEYMEVNQHNFSDPVTLFQSFAARLFTGTIGDDGLDPSGLYWIPSSTAMANRHLNALKGLTDYLADHQGVQHMNPLVKASSYDQRLNYAAWYRRNQNDFLGHIKDKTVNETVRTARNVRGRRALSKADDDAVAFPEQLFERFFLEGLGGAQDRRCAVRDQLITILMHGAGVRESEPLHLWVQDVLIDPHDPTKVIVRIYHPEEGKAPDGWRSRTGKTNRSAYLREVHALAPRNRLRGTHNVGWKGRQHDHQRDHYIQMHWFPVDFGRLFRKLWREHLHYLSSIERHHPYAFVSYEKRTLGRPYTLNAFNKNYVAALARLGLSAAKVEGRSPHGHRHAYGRRLTRAGVDPVMRKKALHHSSLESQAVYTAPGIADVSQSLEQASGRLDELSTEGRIIQPFSNWDELVNTGFEDIDPRGLLSGPHAKLGRR</sequence>
<evidence type="ECO:0000313" key="4">
    <source>
        <dbReference type="Proteomes" id="UP000198784"/>
    </source>
</evidence>
<dbReference type="EMBL" id="FOWX01000020">
    <property type="protein sequence ID" value="SFP81885.1"/>
    <property type="molecule type" value="Genomic_DNA"/>
</dbReference>
<dbReference type="PROSITE" id="PS51898">
    <property type="entry name" value="TYR_RECOMBINASE"/>
    <property type="match status" value="1"/>
</dbReference>
<dbReference type="InterPro" id="IPR002104">
    <property type="entry name" value="Integrase_catalytic"/>
</dbReference>
<protein>
    <submittedName>
        <fullName evidence="3">Phage integrase family protein</fullName>
    </submittedName>
</protein>
<keyword evidence="4" id="KW-1185">Reference proteome</keyword>
<name>A0A1I5TFT4_9PSED</name>
<dbReference type="OrthoDB" id="2078692at2"/>
<evidence type="ECO:0000256" key="1">
    <source>
        <dbReference type="ARBA" id="ARBA00023172"/>
    </source>
</evidence>
<dbReference type="InterPro" id="IPR011010">
    <property type="entry name" value="DNA_brk_join_enz"/>
</dbReference>
<organism evidence="3 4">
    <name type="scientific">Pseudomonas borbori</name>
    <dbReference type="NCBI Taxonomy" id="289003"/>
    <lineage>
        <taxon>Bacteria</taxon>
        <taxon>Pseudomonadati</taxon>
        <taxon>Pseudomonadota</taxon>
        <taxon>Gammaproteobacteria</taxon>
        <taxon>Pseudomonadales</taxon>
        <taxon>Pseudomonadaceae</taxon>
        <taxon>Pseudomonas</taxon>
    </lineage>
</organism>
<dbReference type="RefSeq" id="WP_090502440.1">
    <property type="nucleotide sequence ID" value="NZ_FOWX01000020.1"/>
</dbReference>